<dbReference type="Proteomes" id="UP000238296">
    <property type="component" value="Unassembled WGS sequence"/>
</dbReference>
<comment type="caution">
    <text evidence="1">The sequence shown here is derived from an EMBL/GenBank/DDBJ whole genome shotgun (WGS) entry which is preliminary data.</text>
</comment>
<proteinExistence type="predicted"/>
<evidence type="ECO:0000313" key="1">
    <source>
        <dbReference type="EMBL" id="PQM45168.1"/>
    </source>
</evidence>
<dbReference type="AlphaFoldDB" id="A0A2S8BEW3"/>
<dbReference type="EMBL" id="PPEA01000663">
    <property type="protein sequence ID" value="PQM45168.1"/>
    <property type="molecule type" value="Genomic_DNA"/>
</dbReference>
<reference evidence="1 2" key="1">
    <citation type="journal article" date="2017" name="Int. J. Syst. Evol. Microbiol.">
        <title>Mycobacterium talmoniae sp. nov., a slowly growing mycobacterium isolated from human respiratory samples.</title>
        <authorList>
            <person name="Davidson R.M."/>
            <person name="DeGroote M.A."/>
            <person name="Marola J.L."/>
            <person name="Buss S."/>
            <person name="Jones V."/>
            <person name="McNeil M.R."/>
            <person name="Freifeld A.G."/>
            <person name="Elaine Epperson L."/>
            <person name="Hasan N.A."/>
            <person name="Jackson M."/>
            <person name="Iwen P.C."/>
            <person name="Salfinger M."/>
            <person name="Strong M."/>
        </authorList>
    </citation>
    <scope>NUCLEOTIDE SEQUENCE [LARGE SCALE GENOMIC DNA]</scope>
    <source>
        <strain evidence="1 2">ATCC BAA-2683</strain>
    </source>
</reference>
<accession>A0A2S8BEW3</accession>
<protein>
    <submittedName>
        <fullName evidence="1">Uncharacterized protein</fullName>
    </submittedName>
</protein>
<gene>
    <name evidence="1" type="ORF">C1Y40_04684</name>
</gene>
<evidence type="ECO:0000313" key="2">
    <source>
        <dbReference type="Proteomes" id="UP000238296"/>
    </source>
</evidence>
<name>A0A2S8BEW3_9MYCO</name>
<organism evidence="1 2">
    <name type="scientific">Mycobacterium talmoniae</name>
    <dbReference type="NCBI Taxonomy" id="1858794"/>
    <lineage>
        <taxon>Bacteria</taxon>
        <taxon>Bacillati</taxon>
        <taxon>Actinomycetota</taxon>
        <taxon>Actinomycetes</taxon>
        <taxon>Mycobacteriales</taxon>
        <taxon>Mycobacteriaceae</taxon>
        <taxon>Mycobacterium</taxon>
    </lineage>
</organism>
<sequence length="53" mass="5721">MNTDQVTTLASSSQSYRLGPLHRRGSVANLYTATTADGAQVMLKLPRNRAPTC</sequence>